<dbReference type="SUPFAM" id="SSF56672">
    <property type="entry name" value="DNA/RNA polymerases"/>
    <property type="match status" value="1"/>
</dbReference>
<accession>A0ABQ7Q9H4</accession>
<dbReference type="SUPFAM" id="SSF53098">
    <property type="entry name" value="Ribonuclease H-like"/>
    <property type="match status" value="1"/>
</dbReference>
<keyword evidence="6" id="KW-0378">Hydrolase</keyword>
<reference evidence="10 11" key="1">
    <citation type="submission" date="2021-06" db="EMBL/GenBank/DDBJ databases">
        <title>A haploid diamondback moth (Plutella xylostella L.) genome assembly resolves 31 chromosomes and identifies a diamide resistance mutation.</title>
        <authorList>
            <person name="Ward C.M."/>
            <person name="Perry K.D."/>
            <person name="Baker G."/>
            <person name="Powis K."/>
            <person name="Heckel D.G."/>
            <person name="Baxter S.W."/>
        </authorList>
    </citation>
    <scope>NUCLEOTIDE SEQUENCE [LARGE SCALE GENOMIC DNA]</scope>
    <source>
        <strain evidence="10 11">LV</strain>
        <tissue evidence="10">Single pupa</tissue>
    </source>
</reference>
<dbReference type="Pfam" id="PF00665">
    <property type="entry name" value="rve"/>
    <property type="match status" value="1"/>
</dbReference>
<keyword evidence="11" id="KW-1185">Reference proteome</keyword>
<feature type="domain" description="Integrase catalytic" evidence="9">
    <location>
        <begin position="844"/>
        <end position="1013"/>
    </location>
</feature>
<comment type="caution">
    <text evidence="10">The sequence shown here is derived from an EMBL/GenBank/DDBJ whole genome shotgun (WGS) entry which is preliminary data.</text>
</comment>
<evidence type="ECO:0000256" key="6">
    <source>
        <dbReference type="ARBA" id="ARBA00022801"/>
    </source>
</evidence>
<dbReference type="InterPro" id="IPR001584">
    <property type="entry name" value="Integrase_cat-core"/>
</dbReference>
<evidence type="ECO:0000256" key="7">
    <source>
        <dbReference type="ARBA" id="ARBA00022918"/>
    </source>
</evidence>
<dbReference type="InterPro" id="IPR000477">
    <property type="entry name" value="RT_dom"/>
</dbReference>
<dbReference type="InterPro" id="IPR050951">
    <property type="entry name" value="Retrovirus_Pol_polyprotein"/>
</dbReference>
<sequence>MSSRTYLFVPMVYWDKTFYLSIKCHLNFESNTITLDNLNSTITVPITLGINGNTDNYLLIPPRSESVHFVQTCMTEDCVIFPMQLCEGVFLGGVIATPRDGKIPIQILNTRDDEVKLSNFNRNIRKLNDYTACSFSEVKVNADRVKKLFSELKLNNLNEEELTEIENICAKFSDIFHLTGDKLTTTNVYNQTIRLKPNCVPVYSKQYRLPQSQKVEIERQIQDMLNNDIIEETKSEWSSPILLVPKKIDATGEQKFRLVIDYRKLNEKIENDRFPLPNITDILDSLSGAIYFSHLDLQNGYYQISLEPESRKCTAFTFKGQYQLKRMPMGLKTSPSAFSRAMTVGMSGLNYEKCFIYLDDLIVFGRNLQDHNRNLMDVFIRLRQINLKLNPRKCEFLKKELLYLGHLVTSEGIKPDPSKISALLEYPTPVTADDVRRFVAFANYYRKFIPNFAKVVIPLNQLLKKNVLFVWTNECEKGFQHLKEALASPPLLQYPDFSTDNKFILHTDASGIAVGSMLCNKDNKPIAYASRKLNKAELNYPTIEKELLAIVWSIKYFRPYLYGRKFTIFTDHKPLVYLFGMNNPSSRLTKFRLELENYEFEIEYVKGKDNVAADALSRVILTSDELKCMYDGVVHVVTRAQKAKLERDNQENSDNNVSIKEQTNHVPNLLDMIKKPSDSVELIFTTENNLNNMKGIRERNGLFAYNPANLTIYTCPSSRSYLTRAVFVRELEQFCMKINTNEIYIIKNNYNEKYINWLKKEIKENNMWSGPRICLLKGVERIYNKDDKKVILNDFHLLPKSGHAGARRMTNNIKQYYFWPNMDNEIKEYVKKCDKCQKQKHSVHTKEPMVVTTTATTAFDKVFLDIVGPLCRDYYNNSYILTIQCELTKYIEAYALENKDTLSVSKAFVENFILRYGIPREIASDRGTEFISATMKEVCKLLNITQLTSTAYHHESIGALENTHKTLNSYLRIQTDNEPRSWSSWIPFWAFSYNNTVHTSTKFTPYELVFGKRCNLPSNLSKTVEPLYNSENYSLELKYRLQKCQAEARKNLVASKVERKQKYDESIKPVKYNKDDLILIKNEGGNKLDTIWIGPYVVIQDNSPNVIINKDNKIETVHKNRTKPYFKD</sequence>
<dbReference type="InterPro" id="IPR043502">
    <property type="entry name" value="DNA/RNA_pol_sf"/>
</dbReference>
<dbReference type="Gene3D" id="3.30.420.10">
    <property type="entry name" value="Ribonuclease H-like superfamily/Ribonuclease H"/>
    <property type="match status" value="1"/>
</dbReference>
<dbReference type="PANTHER" id="PTHR37984">
    <property type="entry name" value="PROTEIN CBG26694"/>
    <property type="match status" value="1"/>
</dbReference>
<dbReference type="Pfam" id="PF17921">
    <property type="entry name" value="Integrase_H2C2"/>
    <property type="match status" value="1"/>
</dbReference>
<keyword evidence="5" id="KW-0255">Endonuclease</keyword>
<dbReference type="InterPro" id="IPR041373">
    <property type="entry name" value="RT_RNaseH"/>
</dbReference>
<keyword evidence="4" id="KW-0540">Nuclease</keyword>
<dbReference type="CDD" id="cd01647">
    <property type="entry name" value="RT_LTR"/>
    <property type="match status" value="1"/>
</dbReference>
<name>A0ABQ7Q9H4_PLUXY</name>
<evidence type="ECO:0000256" key="4">
    <source>
        <dbReference type="ARBA" id="ARBA00022722"/>
    </source>
</evidence>
<keyword evidence="3" id="KW-0548">Nucleotidyltransferase</keyword>
<dbReference type="EMBL" id="JAHIBW010000019">
    <property type="protein sequence ID" value="KAG7301395.1"/>
    <property type="molecule type" value="Genomic_DNA"/>
</dbReference>
<dbReference type="EC" id="2.7.7.49" evidence="1"/>
<dbReference type="InterPro" id="IPR043128">
    <property type="entry name" value="Rev_trsase/Diguanyl_cyclase"/>
</dbReference>
<keyword evidence="2" id="KW-0808">Transferase</keyword>
<proteinExistence type="predicted"/>
<dbReference type="InterPro" id="IPR036397">
    <property type="entry name" value="RNaseH_sf"/>
</dbReference>
<evidence type="ECO:0000256" key="5">
    <source>
        <dbReference type="ARBA" id="ARBA00022759"/>
    </source>
</evidence>
<dbReference type="InterPro" id="IPR012337">
    <property type="entry name" value="RNaseH-like_sf"/>
</dbReference>
<dbReference type="Pfam" id="PF17917">
    <property type="entry name" value="RT_RNaseH"/>
    <property type="match status" value="1"/>
</dbReference>
<evidence type="ECO:0000256" key="3">
    <source>
        <dbReference type="ARBA" id="ARBA00022695"/>
    </source>
</evidence>
<dbReference type="PROSITE" id="PS50994">
    <property type="entry name" value="INTEGRASE"/>
    <property type="match status" value="1"/>
</dbReference>
<dbReference type="Gene3D" id="3.10.20.370">
    <property type="match status" value="1"/>
</dbReference>
<dbReference type="PANTHER" id="PTHR37984:SF5">
    <property type="entry name" value="PROTEIN NYNRIN-LIKE"/>
    <property type="match status" value="1"/>
</dbReference>
<gene>
    <name evidence="10" type="ORF">JYU34_014336</name>
</gene>
<dbReference type="Gene3D" id="3.10.10.10">
    <property type="entry name" value="HIV Type 1 Reverse Transcriptase, subunit A, domain 1"/>
    <property type="match status" value="1"/>
</dbReference>
<feature type="domain" description="Reverse transcriptase" evidence="8">
    <location>
        <begin position="225"/>
        <end position="408"/>
    </location>
</feature>
<evidence type="ECO:0000259" key="8">
    <source>
        <dbReference type="PROSITE" id="PS50878"/>
    </source>
</evidence>
<protein>
    <recommendedName>
        <fullName evidence="1">RNA-directed DNA polymerase</fullName>
        <ecNumber evidence="1">2.7.7.49</ecNumber>
    </recommendedName>
</protein>
<evidence type="ECO:0000259" key="9">
    <source>
        <dbReference type="PROSITE" id="PS50994"/>
    </source>
</evidence>
<evidence type="ECO:0000313" key="11">
    <source>
        <dbReference type="Proteomes" id="UP000823941"/>
    </source>
</evidence>
<evidence type="ECO:0000313" key="10">
    <source>
        <dbReference type="EMBL" id="KAG7301395.1"/>
    </source>
</evidence>
<organism evidence="10 11">
    <name type="scientific">Plutella xylostella</name>
    <name type="common">Diamondback moth</name>
    <name type="synonym">Plutella maculipennis</name>
    <dbReference type="NCBI Taxonomy" id="51655"/>
    <lineage>
        <taxon>Eukaryota</taxon>
        <taxon>Metazoa</taxon>
        <taxon>Ecdysozoa</taxon>
        <taxon>Arthropoda</taxon>
        <taxon>Hexapoda</taxon>
        <taxon>Insecta</taxon>
        <taxon>Pterygota</taxon>
        <taxon>Neoptera</taxon>
        <taxon>Endopterygota</taxon>
        <taxon>Lepidoptera</taxon>
        <taxon>Glossata</taxon>
        <taxon>Ditrysia</taxon>
        <taxon>Yponomeutoidea</taxon>
        <taxon>Plutellidae</taxon>
        <taxon>Plutella</taxon>
    </lineage>
</organism>
<dbReference type="Proteomes" id="UP000823941">
    <property type="component" value="Chromosome 19"/>
</dbReference>
<dbReference type="Gene3D" id="1.10.340.70">
    <property type="match status" value="1"/>
</dbReference>
<dbReference type="Pfam" id="PF00078">
    <property type="entry name" value="RVT_1"/>
    <property type="match status" value="1"/>
</dbReference>
<dbReference type="PROSITE" id="PS50878">
    <property type="entry name" value="RT_POL"/>
    <property type="match status" value="1"/>
</dbReference>
<keyword evidence="7" id="KW-0695">RNA-directed DNA polymerase</keyword>
<evidence type="ECO:0000256" key="1">
    <source>
        <dbReference type="ARBA" id="ARBA00012493"/>
    </source>
</evidence>
<dbReference type="Gene3D" id="3.30.70.270">
    <property type="match status" value="2"/>
</dbReference>
<dbReference type="CDD" id="cd09274">
    <property type="entry name" value="RNase_HI_RT_Ty3"/>
    <property type="match status" value="1"/>
</dbReference>
<dbReference type="InterPro" id="IPR041588">
    <property type="entry name" value="Integrase_H2C2"/>
</dbReference>
<evidence type="ECO:0000256" key="2">
    <source>
        <dbReference type="ARBA" id="ARBA00022679"/>
    </source>
</evidence>